<gene>
    <name evidence="9" type="ORF">MBAV_003052</name>
</gene>
<keyword evidence="9" id="KW-0723">Serine/threonine-protein kinase</keyword>
<dbReference type="Pfam" id="PF00069">
    <property type="entry name" value="Pkinase"/>
    <property type="match status" value="1"/>
</dbReference>
<reference evidence="9 10" key="1">
    <citation type="submission" date="2015-02" db="EMBL/GenBank/DDBJ databases">
        <title>Single-cell genomics of uncultivated deep-branching MTB reveals a conserved set of magnetosome genes.</title>
        <authorList>
            <person name="Kolinko S."/>
            <person name="Richter M."/>
            <person name="Glockner F.O."/>
            <person name="Brachmann A."/>
            <person name="Schuler D."/>
        </authorList>
    </citation>
    <scope>NUCLEOTIDE SEQUENCE [LARGE SCALE GENOMIC DNA]</scope>
    <source>
        <strain evidence="9">TM-1</strain>
    </source>
</reference>
<feature type="region of interest" description="Disordered" evidence="5">
    <location>
        <begin position="324"/>
        <end position="344"/>
    </location>
</feature>
<keyword evidence="4 6" id="KW-0472">Membrane</keyword>
<evidence type="ECO:0000313" key="10">
    <source>
        <dbReference type="Proteomes" id="UP000033423"/>
    </source>
</evidence>
<evidence type="ECO:0000256" key="4">
    <source>
        <dbReference type="ARBA" id="ARBA00023136"/>
    </source>
</evidence>
<dbReference type="PANTHER" id="PTHR24362">
    <property type="entry name" value="SERINE/THREONINE-PROTEIN KINASE NEK"/>
    <property type="match status" value="1"/>
</dbReference>
<dbReference type="PANTHER" id="PTHR24362:SF309">
    <property type="entry name" value="PROTEIN KINASE DOMAIN-CONTAINING PROTEIN"/>
    <property type="match status" value="1"/>
</dbReference>
<keyword evidence="2 6" id="KW-0812">Transmembrane</keyword>
<evidence type="ECO:0000256" key="5">
    <source>
        <dbReference type="SAM" id="MobiDB-lite"/>
    </source>
</evidence>
<feature type="domain" description="Protein kinase" evidence="8">
    <location>
        <begin position="1"/>
        <end position="200"/>
    </location>
</feature>
<dbReference type="Pfam" id="PF06271">
    <property type="entry name" value="RDD"/>
    <property type="match status" value="1"/>
</dbReference>
<accession>A0A0F3GS35</accession>
<dbReference type="InterPro" id="IPR008271">
    <property type="entry name" value="Ser/Thr_kinase_AS"/>
</dbReference>
<keyword evidence="9" id="KW-0808">Transferase</keyword>
<comment type="caution">
    <text evidence="9">The sequence shown here is derived from an EMBL/GenBank/DDBJ whole genome shotgun (WGS) entry which is preliminary data.</text>
</comment>
<name>A0A0F3GS35_9BACT</name>
<keyword evidence="10" id="KW-1185">Reference proteome</keyword>
<feature type="domain" description="FHA" evidence="7">
    <location>
        <begin position="240"/>
        <end position="290"/>
    </location>
</feature>
<comment type="subcellular location">
    <subcellularLocation>
        <location evidence="1">Membrane</location>
        <topology evidence="1">Multi-pass membrane protein</topology>
    </subcellularLocation>
</comment>
<dbReference type="AlphaFoldDB" id="A0A0F3GS35"/>
<dbReference type="Gene3D" id="2.60.200.20">
    <property type="match status" value="1"/>
</dbReference>
<evidence type="ECO:0000256" key="1">
    <source>
        <dbReference type="ARBA" id="ARBA00004141"/>
    </source>
</evidence>
<dbReference type="GO" id="GO:0016020">
    <property type="term" value="C:membrane"/>
    <property type="evidence" value="ECO:0007669"/>
    <property type="project" value="UniProtKB-SubCell"/>
</dbReference>
<dbReference type="SMART" id="SM00220">
    <property type="entry name" value="S_TKc"/>
    <property type="match status" value="1"/>
</dbReference>
<dbReference type="CDD" id="cd00060">
    <property type="entry name" value="FHA"/>
    <property type="match status" value="1"/>
</dbReference>
<evidence type="ECO:0000313" key="9">
    <source>
        <dbReference type="EMBL" id="KJU84754.1"/>
    </source>
</evidence>
<feature type="transmembrane region" description="Helical" evidence="6">
    <location>
        <begin position="438"/>
        <end position="454"/>
    </location>
</feature>
<dbReference type="InterPro" id="IPR000253">
    <property type="entry name" value="FHA_dom"/>
</dbReference>
<dbReference type="InterPro" id="IPR008984">
    <property type="entry name" value="SMAD_FHA_dom_sf"/>
</dbReference>
<evidence type="ECO:0000256" key="3">
    <source>
        <dbReference type="ARBA" id="ARBA00022989"/>
    </source>
</evidence>
<dbReference type="EMBL" id="LACI01001308">
    <property type="protein sequence ID" value="KJU84754.1"/>
    <property type="molecule type" value="Genomic_DNA"/>
</dbReference>
<dbReference type="PROSITE" id="PS50006">
    <property type="entry name" value="FHA_DOMAIN"/>
    <property type="match status" value="1"/>
</dbReference>
<dbReference type="Proteomes" id="UP000033423">
    <property type="component" value="Unassembled WGS sequence"/>
</dbReference>
<feature type="transmembrane region" description="Helical" evidence="6">
    <location>
        <begin position="411"/>
        <end position="432"/>
    </location>
</feature>
<evidence type="ECO:0000256" key="6">
    <source>
        <dbReference type="SAM" id="Phobius"/>
    </source>
</evidence>
<feature type="compositionally biased region" description="Basic and acidic residues" evidence="5">
    <location>
        <begin position="373"/>
        <end position="401"/>
    </location>
</feature>
<dbReference type="SUPFAM" id="SSF49879">
    <property type="entry name" value="SMAD/FHA domain"/>
    <property type="match status" value="1"/>
</dbReference>
<organism evidence="9 10">
    <name type="scientific">Candidatus Magnetobacterium bavaricum</name>
    <dbReference type="NCBI Taxonomy" id="29290"/>
    <lineage>
        <taxon>Bacteria</taxon>
        <taxon>Pseudomonadati</taxon>
        <taxon>Nitrospirota</taxon>
        <taxon>Thermodesulfovibrionia</taxon>
        <taxon>Thermodesulfovibrionales</taxon>
        <taxon>Candidatus Magnetobacteriaceae</taxon>
        <taxon>Candidatus Magnetobacterium</taxon>
    </lineage>
</organism>
<feature type="compositionally biased region" description="Polar residues" evidence="5">
    <location>
        <begin position="360"/>
        <end position="369"/>
    </location>
</feature>
<sequence length="522" mass="58542">MPILFFFKENNTAYFIMRYLQGKTLEEHIKLQDAGITQRDLLDIMMPILDGLDSVHQAGMLHRDIKPKNIYIPDSGNPILLDFGSARDAISTKLSICLTHGYAPLEQYSSDMKLGKQGPWTDIYACAATMYSCLRGYNYEKRRMDSPTKAPDRHSGEKLLHIKDISRQKIADDFANAIMKALEMNIKDRPASVTEFQELLSPSDSSTTTNSAGIPDAAMELLVIAGEFEGERIPLTNKPTLIGRDPGKCAIVLSEKRISSVHCEIHREKGAFYVKDLRSTFGTFLDDNQRLAPFESMPIVPGDAFSLAGCAVFQLVKKNTDADEPAGKLANKQDLPIPQQPDYPKTEQYEQTHILKNEQKLQQSPQTAPNIEPKPDPKIESKPDPKIKPKPDPKNKQKTDQHQPAPRTKRMLNFAIDLTVVSIVALICRLLAINDYGALLIVFIALYFMYYAILEGITGKTVAKFFTHTRVVMADGLPMPVSVAVIRSLLRLIPFEPVSFLLNKDWHDTMSRTIVVEDRPPG</sequence>
<dbReference type="SMART" id="SM00240">
    <property type="entry name" value="FHA"/>
    <property type="match status" value="1"/>
</dbReference>
<dbReference type="InterPro" id="IPR000719">
    <property type="entry name" value="Prot_kinase_dom"/>
</dbReference>
<keyword evidence="9" id="KW-0418">Kinase</keyword>
<proteinExistence type="predicted"/>
<protein>
    <submittedName>
        <fullName evidence="9">Serine/threonine protein kinase-like protein</fullName>
    </submittedName>
</protein>
<dbReference type="PROSITE" id="PS00108">
    <property type="entry name" value="PROTEIN_KINASE_ST"/>
    <property type="match status" value="1"/>
</dbReference>
<evidence type="ECO:0000256" key="2">
    <source>
        <dbReference type="ARBA" id="ARBA00022692"/>
    </source>
</evidence>
<dbReference type="Gene3D" id="1.10.510.10">
    <property type="entry name" value="Transferase(Phosphotransferase) domain 1"/>
    <property type="match status" value="1"/>
</dbReference>
<dbReference type="Pfam" id="PF00498">
    <property type="entry name" value="FHA"/>
    <property type="match status" value="1"/>
</dbReference>
<dbReference type="InterPro" id="IPR010432">
    <property type="entry name" value="RDD"/>
</dbReference>
<dbReference type="InterPro" id="IPR011009">
    <property type="entry name" value="Kinase-like_dom_sf"/>
</dbReference>
<feature type="region of interest" description="Disordered" evidence="5">
    <location>
        <begin position="359"/>
        <end position="407"/>
    </location>
</feature>
<evidence type="ECO:0000259" key="7">
    <source>
        <dbReference type="PROSITE" id="PS50006"/>
    </source>
</evidence>
<dbReference type="GO" id="GO:0005524">
    <property type="term" value="F:ATP binding"/>
    <property type="evidence" value="ECO:0007669"/>
    <property type="project" value="InterPro"/>
</dbReference>
<keyword evidence="3 6" id="KW-1133">Transmembrane helix</keyword>
<dbReference type="PROSITE" id="PS50011">
    <property type="entry name" value="PROTEIN_KINASE_DOM"/>
    <property type="match status" value="1"/>
</dbReference>
<dbReference type="SUPFAM" id="SSF56112">
    <property type="entry name" value="Protein kinase-like (PK-like)"/>
    <property type="match status" value="1"/>
</dbReference>
<evidence type="ECO:0000259" key="8">
    <source>
        <dbReference type="PROSITE" id="PS50011"/>
    </source>
</evidence>
<dbReference type="GO" id="GO:0004674">
    <property type="term" value="F:protein serine/threonine kinase activity"/>
    <property type="evidence" value="ECO:0007669"/>
    <property type="project" value="UniProtKB-KW"/>
</dbReference>